<dbReference type="Proteomes" id="UP001204376">
    <property type="component" value="Unassembled WGS sequence"/>
</dbReference>
<sequence length="645" mass="72597">MTHINIKSLLCTIVLALAFANGSYAQEENIPKALYTAAGIPDSLKTDANSVVRYKMKNITVDGPGDISVKEHSIVTILNEKGNDEAQEVLGYSKKYNSIGSFEMRIYNAAGEMIKKYRKSDMYDRSAVSSGSIITDERLMVIGHTIATYPSTVEVTYETNYRSSINIDSWDIQDTEQSIQDSYCYLSIKTGSGFRYLNKNTAVKPKASTDNKTDTYLWHVSNLKAIKLESGAKSWRVLPRIYFAANKFEFYGLDGDFSTWQTFGKWIQGLNADVCTLTPQRAEEIKKMTAGIKTDKEKVKFLYEYMQQSMRYVSVQLGIGGMKPFTADFVDQKKYGDCKALSNYMYALLKAVDIPANYAVINAGANAEPAEPGFARNSFNHAILCVPLKGDTTWLECTSNTNAFGKLSPFTENRRALLVTEDGGKLVNTPKSVAEDNQFNSEVQVILSADGGAKAQVKILSTGEYRDDYIGLATLKADEQKEYLIRMLNMKQPSMLDYKPLIDKDGIKEVSLDIEYDKFCDVMAGNKQFYRPRVFDLWGTTLPALDKRTTDYYFNQPMMKNCVTTIILPAGFEVETLPANQSLKFTYGNYDIKYVYDAAKNQVTSTTKFNLTNHVIPAAKYNEMQQYMDNIAKAQNKKLIIRRKA</sequence>
<gene>
    <name evidence="4" type="ORF">NPE20_23860</name>
</gene>
<dbReference type="InterPro" id="IPR002931">
    <property type="entry name" value="Transglutaminase-like"/>
</dbReference>
<dbReference type="Gene3D" id="2.60.40.3140">
    <property type="match status" value="1"/>
</dbReference>
<evidence type="ECO:0000259" key="2">
    <source>
        <dbReference type="Pfam" id="PF01841"/>
    </source>
</evidence>
<dbReference type="Pfam" id="PF12969">
    <property type="entry name" value="DUF3857"/>
    <property type="match status" value="1"/>
</dbReference>
<evidence type="ECO:0000259" key="3">
    <source>
        <dbReference type="Pfam" id="PF12969"/>
    </source>
</evidence>
<proteinExistence type="predicted"/>
<feature type="domain" description="DUF3857" evidence="3">
    <location>
        <begin position="68"/>
        <end position="227"/>
    </location>
</feature>
<dbReference type="EMBL" id="JANHOH010000011">
    <property type="protein sequence ID" value="MCQ6961032.1"/>
    <property type="molecule type" value="Genomic_DNA"/>
</dbReference>
<evidence type="ECO:0000313" key="4">
    <source>
        <dbReference type="EMBL" id="MCQ6961032.1"/>
    </source>
</evidence>
<feature type="chain" id="PRO_5047254343" evidence="1">
    <location>
        <begin position="26"/>
        <end position="645"/>
    </location>
</feature>
<dbReference type="InterPro" id="IPR024618">
    <property type="entry name" value="DUF3857"/>
</dbReference>
<comment type="caution">
    <text evidence="4">The sequence shown here is derived from an EMBL/GenBank/DDBJ whole genome shotgun (WGS) entry which is preliminary data.</text>
</comment>
<evidence type="ECO:0000313" key="5">
    <source>
        <dbReference type="Proteomes" id="UP001204376"/>
    </source>
</evidence>
<dbReference type="Gene3D" id="3.10.620.30">
    <property type="match status" value="1"/>
</dbReference>
<feature type="signal peptide" evidence="1">
    <location>
        <begin position="1"/>
        <end position="25"/>
    </location>
</feature>
<keyword evidence="5" id="KW-1185">Reference proteome</keyword>
<reference evidence="4 5" key="1">
    <citation type="submission" date="2022-07" db="EMBL/GenBank/DDBJ databases">
        <title>Mucilaginibacter sp. JC4.</title>
        <authorList>
            <person name="Le V."/>
            <person name="Ko S.-R."/>
            <person name="Ahn C.-Y."/>
            <person name="Oh H.-M."/>
        </authorList>
    </citation>
    <scope>NUCLEOTIDE SEQUENCE [LARGE SCALE GENOMIC DNA]</scope>
    <source>
        <strain evidence="4 5">JC4</strain>
    </source>
</reference>
<dbReference type="SUPFAM" id="SSF54001">
    <property type="entry name" value="Cysteine proteinases"/>
    <property type="match status" value="1"/>
</dbReference>
<accession>A0ABT1T8U2</accession>
<dbReference type="InterPro" id="IPR038765">
    <property type="entry name" value="Papain-like_cys_pep_sf"/>
</dbReference>
<keyword evidence="1" id="KW-0732">Signal</keyword>
<dbReference type="RefSeq" id="WP_256541200.1">
    <property type="nucleotide sequence ID" value="NZ_JANHOH010000011.1"/>
</dbReference>
<dbReference type="Gene3D" id="2.60.120.1130">
    <property type="match status" value="1"/>
</dbReference>
<feature type="domain" description="Transglutaminase-like" evidence="2">
    <location>
        <begin position="286"/>
        <end position="395"/>
    </location>
</feature>
<name>A0ABT1T8U2_9SPHI</name>
<evidence type="ECO:0000256" key="1">
    <source>
        <dbReference type="SAM" id="SignalP"/>
    </source>
</evidence>
<dbReference type="Pfam" id="PF01841">
    <property type="entry name" value="Transglut_core"/>
    <property type="match status" value="1"/>
</dbReference>
<protein>
    <submittedName>
        <fullName evidence="4">DUF3857 domain-containing transglutaminase family protein</fullName>
    </submittedName>
</protein>
<organism evidence="4 5">
    <name type="scientific">Mucilaginibacter aquariorum</name>
    <dbReference type="NCBI Taxonomy" id="2967225"/>
    <lineage>
        <taxon>Bacteria</taxon>
        <taxon>Pseudomonadati</taxon>
        <taxon>Bacteroidota</taxon>
        <taxon>Sphingobacteriia</taxon>
        <taxon>Sphingobacteriales</taxon>
        <taxon>Sphingobacteriaceae</taxon>
        <taxon>Mucilaginibacter</taxon>
    </lineage>
</organism>